<dbReference type="PRINTS" id="PR00453">
    <property type="entry name" value="VWFADOMAIN"/>
</dbReference>
<dbReference type="PROSITE" id="PS51233">
    <property type="entry name" value="VWFD"/>
    <property type="match status" value="4"/>
</dbReference>
<feature type="region of interest" description="Disordered" evidence="11">
    <location>
        <begin position="896"/>
        <end position="944"/>
    </location>
</feature>
<dbReference type="Proteomes" id="UP000838412">
    <property type="component" value="Chromosome 16"/>
</dbReference>
<feature type="domain" description="PKD" evidence="12">
    <location>
        <begin position="2851"/>
        <end position="2927"/>
    </location>
</feature>
<dbReference type="FunFam" id="3.40.50.410:FF:000004">
    <property type="entry name" value="collagen alpha-6(VI) chain"/>
    <property type="match status" value="3"/>
</dbReference>
<dbReference type="InterPro" id="IPR013783">
    <property type="entry name" value="Ig-like_fold"/>
</dbReference>
<dbReference type="SUPFAM" id="SSF57567">
    <property type="entry name" value="Serine protease inhibitors"/>
    <property type="match status" value="4"/>
</dbReference>
<dbReference type="PANTHER" id="PTHR11339:SF373">
    <property type="entry name" value="VWFD DOMAIN-CONTAINING PROTEIN"/>
    <property type="match status" value="1"/>
</dbReference>
<dbReference type="InterPro" id="IPR036465">
    <property type="entry name" value="vWFA_dom_sf"/>
</dbReference>
<dbReference type="InterPro" id="IPR050780">
    <property type="entry name" value="Mucin_vWF_Thrombospondin_sf"/>
</dbReference>
<feature type="domain" description="VWFD" evidence="14">
    <location>
        <begin position="2201"/>
        <end position="2371"/>
    </location>
</feature>
<dbReference type="GO" id="GO:0031012">
    <property type="term" value="C:extracellular matrix"/>
    <property type="evidence" value="ECO:0007669"/>
    <property type="project" value="TreeGrafter"/>
</dbReference>
<dbReference type="Gene3D" id="2.60.40.10">
    <property type="entry name" value="Immunoglobulins"/>
    <property type="match status" value="2"/>
</dbReference>
<dbReference type="InterPro" id="IPR002919">
    <property type="entry name" value="TIL_dom"/>
</dbReference>
<dbReference type="CDD" id="cd01472">
    <property type="entry name" value="vWA_collagen"/>
    <property type="match status" value="2"/>
</dbReference>
<evidence type="ECO:0000259" key="14">
    <source>
        <dbReference type="PROSITE" id="PS51233"/>
    </source>
</evidence>
<keyword evidence="8" id="KW-0472">Membrane</keyword>
<keyword evidence="7" id="KW-1133">Transmembrane helix</keyword>
<dbReference type="InterPro" id="IPR035986">
    <property type="entry name" value="PKD_dom_sf"/>
</dbReference>
<keyword evidence="4" id="KW-0812">Transmembrane</keyword>
<dbReference type="CDD" id="cd00146">
    <property type="entry name" value="PKD"/>
    <property type="match status" value="2"/>
</dbReference>
<dbReference type="Pfam" id="PF00092">
    <property type="entry name" value="VWA"/>
    <property type="match status" value="3"/>
</dbReference>
<dbReference type="GO" id="GO:0005615">
    <property type="term" value="C:extracellular space"/>
    <property type="evidence" value="ECO:0007669"/>
    <property type="project" value="TreeGrafter"/>
</dbReference>
<organism evidence="15 16">
    <name type="scientific">Branchiostoma lanceolatum</name>
    <name type="common">Common lancelet</name>
    <name type="synonym">Amphioxus lanceolatum</name>
    <dbReference type="NCBI Taxonomy" id="7740"/>
    <lineage>
        <taxon>Eukaryota</taxon>
        <taxon>Metazoa</taxon>
        <taxon>Chordata</taxon>
        <taxon>Cephalochordata</taxon>
        <taxon>Leptocardii</taxon>
        <taxon>Amphioxiformes</taxon>
        <taxon>Branchiostomatidae</taxon>
        <taxon>Branchiostoma</taxon>
    </lineage>
</organism>
<proteinExistence type="predicted"/>
<dbReference type="SMART" id="SM00327">
    <property type="entry name" value="VWA"/>
    <property type="match status" value="3"/>
</dbReference>
<feature type="region of interest" description="Disordered" evidence="11">
    <location>
        <begin position="2140"/>
        <end position="2183"/>
    </location>
</feature>
<evidence type="ECO:0000259" key="12">
    <source>
        <dbReference type="PROSITE" id="PS50093"/>
    </source>
</evidence>
<feature type="compositionally biased region" description="Low complexity" evidence="11">
    <location>
        <begin position="933"/>
        <end position="942"/>
    </location>
</feature>
<feature type="compositionally biased region" description="Low complexity" evidence="11">
    <location>
        <begin position="2922"/>
        <end position="2940"/>
    </location>
</feature>
<feature type="compositionally biased region" description="Low complexity" evidence="11">
    <location>
        <begin position="10"/>
        <end position="23"/>
    </location>
</feature>
<dbReference type="Gene3D" id="2.10.25.10">
    <property type="entry name" value="Laminin"/>
    <property type="match status" value="4"/>
</dbReference>
<feature type="domain" description="PKD" evidence="12">
    <location>
        <begin position="2961"/>
        <end position="3038"/>
    </location>
</feature>
<sequence length="3266" mass="347983">MATSSSHLQPPSTSVSTGSSPLPDLTRTAGNPRGYEFESPAAVEYVCVNGQFSPPGPYPNCRKSEEPTVSAPACPKLDPPAHGTLSCRTDQLGIRTCVPACLHDYRFDTPPAAEYICLGSYWAPPGPVPACVPALNVSAPACPKLDSPVHGTLSCRTDQLGIRTCVPACLHGYTFDTPPAAEYICLGSYWAPPGPVPACVPDSSQTTTTLKPTSTAASIADNSHYTNIGNECLGEVMCQDRVTCSAWGDPHYRTFDGKRFNFQGNCKYVLSRGMDFKVSSRNVHRRENTRVSFVDAVEFELYGNLITITQGKEVFINGVKWTLPICLGGLASVTQQGNNIVIDTILCVTVTYDGSHRVTVELPPHLASTVGGLCGNANGIQGDDLVKPDLTPAVDPVEFGNSWVAHDDVSCPAVPASQQFDIAKADQACPAVLASQQFDIAQADQAFVQELESQQFCGHLQDTNSPFSACFAAVAPGEYIDTCVYDMAASGGTSDHSLMCENFEEYVQACAAAGVHLDGWREQTGCALQCPAHSHYSYSTSAHVSLQCPPHSHYSYSTSACQDSCRTPTASSACGLPDVEGCECDPGYIWSGMTCVEPRDCGCLHEMNYHTLGEVWGTSDGQHCECLPNWQVSCAPMSCLPGAVWSLQGGVYGCHQLVTTTIKPTTTTTQTTKPTTTTTPTPKPTTTPTQTTTTPKPTTTPTPGQSAACEMQADIVFVVDGSASIPGYEFVKVKTFLNNVVGHFNIGPLATQVGVVQYSSTPQQEFALNAHSSLAGLQNAISNIAVIGRGTSTGSALTFARDLALRPFSGARQGVPKIVVVVTDGRSGDDVILPSQNLHSDGVITFAIGVTEMINYQELSAIAGSPDRVSTVFDFDALNDIMETLSSQLCEVETTTLKPTTTTTQTPKPTTTTTQTPKPTTTPTPGTLPTPKPTTLKPVTPQEDAPMSNDVVNIGNECLGEVLCGDRVTCSARGDPHYRTFDGKRFNFQGNCKYVLSRGQDFTISTRNGNRRGNMRVSFVDSVDFTLYGQTVSITQGKEVFLNGLKITLPYCLLGFASITQQGNNIVIDTILCITVTFDGNHHVTVELPAHLAGHVGGLCGNANGLQGDDLVKPDLTPAQNGVEFGNSWVAEDDLSCPAVLADQQFDIAQADQAFVQELESQQFCGQMQASSSPFSACFAAVEPAGFMDDCVYDMAASGSTADHAIICENFEGYVQACAAAGIHIEGWREQTGCALQCPPHSHYSYSTSVHVCLFVFDCSLQSCSALPTATTPLQCPPHSHYSYSTSACQDSCRTPTASSACGLPDVEGCECDPGYIWSGMTCVEPKDCGCLHEMNYHTLGEVWGTSDGQQCECLPNWQVSCAPMSCLPGAEWSLQDGVYGCHQLVTTTIKPTTTTTQTPKPTTTPTPKPTTTPTQTTTLPKLTTTPTQTTTTPKPTTTPTPGQSVACEMQADIVFVVDGSASIPGYEFVKVKTFLNNVVGHFNIGPSATQVGVVQYSSTPQQEFALNAHSALAGLQQAISNIAVISRGTSTGSALTFARDLALQPFSGARPGVPKIVVVVTDGRSGDDVILPSQNLHNDGVITFAIGVTEMINYQELSAIAGSPDRVSTVFDFDALDDIKETLSSQLCEVETTTLKPTTTTTQTPKPTTTTTQTPKPTTTPTPGTLPTPKPTTLKPVTPQEDAPMSNDVVNIGNECLGDVLCGDRATCSARGDPHYRTFDGKRFNFQGNCKYVLSRGQDFTVSARNANRRGNMRVSFVDSVDFTLYGQTVSITQGKEVFVNGLKITLPYCIGGFASITQQGNNIVIDTVLCITVTFDGNHHVTVELPAHLAGHVGGLCGNANGLQGDDLVKPDQTPAQNGVEFGNSWVAEDDLSCPAVLADQQFDIAVAEQACPAVLADQQFDIAVADQAFVQELESQQFCGQMQASGSPFSACFAAVEPAGFMDDCVYDMAATGSTADHAIICENFEGYVQACAAAGIHIEGWREQTGCALQCPPHSHYSYSTSVHVLVRCSALPTATTPLQCPPHSHYSYSTSACQDSCRTPTASSACGLPDVEGCECDPGYIWSGMTCVEPRDCGCLFEGNYHTLGEQWGTEDGQQCECQPNFQVSCAPMSCLPGAVWSLQDGVYGCHQVPTLKPTTTTTQTPKPTTKPTTTPTPRPITTTAQTPKPTTSPRPDDEPQTFDIEDNCIGHVTCPATVAMCTAFGDPHYQTFDGKGYFFQGACKYTLVRHQNFNVAGKNGHRMGDTRVSFVDAVEFTLYGHSIWLLKNREVMVDGVRRTLPVCLNSQATIRLSGDMVLVETDMCVTVKYDGDHRVEVEVPLDYAGQVDGLCGNFNGNPDDELLRPDQSLALNELDMGNSWLAPDDAACQANDEQFDISTMDQAFMGEIESATNCGQITDINGAFQPCLDYVNPANYFDACVYDMAAENGEHEMLCNAMEAYADACAAAGVVIVGWRDETMCAVNCPPNSHYSLVTACPATCANPLAPMRRELPTQQPLLPAVNCPPNSHYSLVTACPATCANPLAPMRCQRTTLPGCQCDEGYLLSGSRCVRAEECGCLQGDQYYALGEEWGVEGTGQLCVCLAGGSIQCVAGIPSCDVGDQWSLQNGILGCHPLTTPCDMKADVVFVVESSSSVPQAEFDKVRSFLKHVVEKVTIGADATQIAVVSYGSYPALQFYLNEHDNLFELKTGINNLRHIGLGTATGAALGFVADGVLSEAHGARPGVPKIVVVITASASEDNAALAAQTLHGRGVTVHAIGVGNGISPAELQQVASSPVYASTVIDFSALGSLKEVLPEALCQNAADVINSWLTSTTPKPTTKPTTTSRPDSPPVADAGVDQTVQSTQTAVMLDGSGSHDDHGIISWLWQYPDQNLPLSLGDTTSPTMAVSGLVPGEYTFTLTVTDAAGQQDTDDVTIVVNKPTTPAPTTTKGTTTPTAPLDHPPVAFAGADEIVHLPQASLTLDGSLSTDDHGIVSYQWEYPDNKLPIDMVGTSGPQLHLTNLHPGEYTFVLTVTDTAGQQGSDDVVVIVQPEIMTVVNPLHPDQPLHDESFLASAPGTCSAVGDPHYHTDRSEPAASRPASPRRVVPRLGSWDMLRRGRPALPHVPNSLFHSTVTVVNPQHPDQPLHDESFLASAPGTLTVVNPQHPDQPLHDEKFLASAPGTLTVVNPQHPDQPLHDESFLTSAPGTCSAVGDTHYHTFLTVSSILQCTVPNCLFHSTVTVVNPQHPDQPLHDESFLASAPGTCSAVGDPHYHTFLTVSSILQ</sequence>
<protein>
    <submittedName>
        <fullName evidence="15">FCGBP protein</fullName>
    </submittedName>
</protein>
<dbReference type="InterPro" id="IPR001846">
    <property type="entry name" value="VWF_type-D"/>
</dbReference>
<feature type="domain" description="VWFA" evidence="13">
    <location>
        <begin position="2626"/>
        <end position="2801"/>
    </location>
</feature>
<feature type="region of interest" description="Disordered" evidence="11">
    <location>
        <begin position="2920"/>
        <end position="2941"/>
    </location>
</feature>
<keyword evidence="6" id="KW-0677">Repeat</keyword>
<reference evidence="15" key="1">
    <citation type="submission" date="2022-01" db="EMBL/GenBank/DDBJ databases">
        <authorList>
            <person name="Braso-Vives M."/>
        </authorList>
    </citation>
    <scope>NUCLEOTIDE SEQUENCE</scope>
</reference>
<dbReference type="PANTHER" id="PTHR11339">
    <property type="entry name" value="EXTRACELLULAR MATRIX GLYCOPROTEIN RELATED"/>
    <property type="match status" value="1"/>
</dbReference>
<evidence type="ECO:0000313" key="16">
    <source>
        <dbReference type="Proteomes" id="UP000838412"/>
    </source>
</evidence>
<evidence type="ECO:0000256" key="11">
    <source>
        <dbReference type="SAM" id="MobiDB-lite"/>
    </source>
</evidence>
<evidence type="ECO:0000256" key="2">
    <source>
        <dbReference type="ARBA" id="ARBA00004613"/>
    </source>
</evidence>
<dbReference type="GO" id="GO:0016020">
    <property type="term" value="C:membrane"/>
    <property type="evidence" value="ECO:0007669"/>
    <property type="project" value="UniProtKB-SubCell"/>
</dbReference>
<gene>
    <name evidence="15" type="primary">FCGBP</name>
    <name evidence="15" type="ORF">BLAG_LOCUS9064</name>
</gene>
<feature type="region of interest" description="Disordered" evidence="11">
    <location>
        <begin position="3064"/>
        <end position="3086"/>
    </location>
</feature>
<feature type="compositionally biased region" description="Low complexity" evidence="11">
    <location>
        <begin position="1635"/>
        <end position="1658"/>
    </location>
</feature>
<evidence type="ECO:0000313" key="15">
    <source>
        <dbReference type="EMBL" id="CAH1247381.1"/>
    </source>
</evidence>
<evidence type="ECO:0000259" key="13">
    <source>
        <dbReference type="PROSITE" id="PS50234"/>
    </source>
</evidence>
<accession>A0A8J9Z4V8</accession>
<dbReference type="InterPro" id="IPR000601">
    <property type="entry name" value="PKD_dom"/>
</dbReference>
<evidence type="ECO:0000256" key="3">
    <source>
        <dbReference type="ARBA" id="ARBA00022525"/>
    </source>
</evidence>
<dbReference type="FunFam" id="2.60.40.10:FF:000061">
    <property type="entry name" value="Dyslexia-associated protein KIAA0319 homolog"/>
    <property type="match status" value="2"/>
</dbReference>
<dbReference type="PROSITE" id="PS50093">
    <property type="entry name" value="PKD"/>
    <property type="match status" value="2"/>
</dbReference>
<dbReference type="PROSITE" id="PS50234">
    <property type="entry name" value="VWFA"/>
    <property type="match status" value="3"/>
</dbReference>
<dbReference type="InterPro" id="IPR002035">
    <property type="entry name" value="VWF_A"/>
</dbReference>
<feature type="domain" description="VWFD" evidence="14">
    <location>
        <begin position="1707"/>
        <end position="1877"/>
    </location>
</feature>
<keyword evidence="16" id="KW-1185">Reference proteome</keyword>
<evidence type="ECO:0000256" key="1">
    <source>
        <dbReference type="ARBA" id="ARBA00004370"/>
    </source>
</evidence>
<keyword evidence="10" id="KW-0325">Glycoprotein</keyword>
<dbReference type="Pfam" id="PF00094">
    <property type="entry name" value="VWD"/>
    <property type="match status" value="4"/>
</dbReference>
<feature type="domain" description="VWFA" evidence="13">
    <location>
        <begin position="1453"/>
        <end position="1628"/>
    </location>
</feature>
<feature type="compositionally biased region" description="Low complexity" evidence="11">
    <location>
        <begin position="2814"/>
        <end position="2830"/>
    </location>
</feature>
<feature type="compositionally biased region" description="Low complexity" evidence="11">
    <location>
        <begin position="1393"/>
        <end position="1402"/>
    </location>
</feature>
<feature type="region of interest" description="Disordered" evidence="11">
    <location>
        <begin position="1393"/>
        <end position="1443"/>
    </location>
</feature>
<dbReference type="FunFam" id="2.10.25.10:FF:000055">
    <property type="entry name" value="alpha-tectorin isoform X1"/>
    <property type="match status" value="3"/>
</dbReference>
<dbReference type="OrthoDB" id="10053162at2759"/>
<dbReference type="Pfam" id="PF01826">
    <property type="entry name" value="TIL"/>
    <property type="match status" value="4"/>
</dbReference>
<dbReference type="InterPro" id="IPR022409">
    <property type="entry name" value="PKD/Chitinase_dom"/>
</dbReference>
<dbReference type="InterPro" id="IPR036084">
    <property type="entry name" value="Ser_inhib-like_sf"/>
</dbReference>
<evidence type="ECO:0000256" key="9">
    <source>
        <dbReference type="ARBA" id="ARBA00023157"/>
    </source>
</evidence>
<feature type="compositionally biased region" description="Low complexity" evidence="11">
    <location>
        <begin position="3076"/>
        <end position="3086"/>
    </location>
</feature>
<dbReference type="SMART" id="SM00832">
    <property type="entry name" value="C8"/>
    <property type="match status" value="4"/>
</dbReference>
<feature type="compositionally biased region" description="Low complexity" evidence="11">
    <location>
        <begin position="1412"/>
        <end position="1442"/>
    </location>
</feature>
<feature type="region of interest" description="Disordered" evidence="11">
    <location>
        <begin position="2814"/>
        <end position="2839"/>
    </location>
</feature>
<dbReference type="Gene3D" id="3.40.50.410">
    <property type="entry name" value="von Willebrand factor, type A domain"/>
    <property type="match status" value="3"/>
</dbReference>
<dbReference type="SUPFAM" id="SSF49299">
    <property type="entry name" value="PKD domain"/>
    <property type="match status" value="2"/>
</dbReference>
<feature type="compositionally biased region" description="Pro residues" evidence="11">
    <location>
        <begin position="1659"/>
        <end position="1671"/>
    </location>
</feature>
<feature type="domain" description="VWFA" evidence="13">
    <location>
        <begin position="714"/>
        <end position="885"/>
    </location>
</feature>
<feature type="compositionally biased region" description="Low complexity" evidence="11">
    <location>
        <begin position="665"/>
        <end position="703"/>
    </location>
</feature>
<feature type="domain" description="VWFD" evidence="14">
    <location>
        <begin position="242"/>
        <end position="412"/>
    </location>
</feature>
<comment type="subcellular location">
    <subcellularLocation>
        <location evidence="1">Membrane</location>
    </subcellularLocation>
    <subcellularLocation>
        <location evidence="2">Secreted</location>
    </subcellularLocation>
</comment>
<feature type="compositionally biased region" description="Pro residues" evidence="11">
    <location>
        <begin position="920"/>
        <end position="932"/>
    </location>
</feature>
<feature type="compositionally biased region" description="Low complexity" evidence="11">
    <location>
        <begin position="2140"/>
        <end position="2175"/>
    </location>
</feature>
<dbReference type="Pfam" id="PF22352">
    <property type="entry name" value="K319L-like_PKD"/>
    <property type="match status" value="2"/>
</dbReference>
<feature type="region of interest" description="Disordered" evidence="11">
    <location>
        <begin position="1635"/>
        <end position="1683"/>
    </location>
</feature>
<dbReference type="SUPFAM" id="SSF53300">
    <property type="entry name" value="vWA-like"/>
    <property type="match status" value="3"/>
</dbReference>
<evidence type="ECO:0000256" key="7">
    <source>
        <dbReference type="ARBA" id="ARBA00022989"/>
    </source>
</evidence>
<evidence type="ECO:0000256" key="6">
    <source>
        <dbReference type="ARBA" id="ARBA00022737"/>
    </source>
</evidence>
<feature type="compositionally biased region" description="Low complexity" evidence="11">
    <location>
        <begin position="1672"/>
        <end position="1681"/>
    </location>
</feature>
<name>A0A8J9Z4V8_BRALA</name>
<keyword evidence="3" id="KW-0964">Secreted</keyword>
<feature type="region of interest" description="Disordered" evidence="11">
    <location>
        <begin position="1"/>
        <end position="35"/>
    </location>
</feature>
<dbReference type="Pfam" id="PF08742">
    <property type="entry name" value="C8"/>
    <property type="match status" value="4"/>
</dbReference>
<evidence type="ECO:0000256" key="4">
    <source>
        <dbReference type="ARBA" id="ARBA00022692"/>
    </source>
</evidence>
<feature type="region of interest" description="Disordered" evidence="11">
    <location>
        <begin position="665"/>
        <end position="705"/>
    </location>
</feature>
<keyword evidence="9" id="KW-1015">Disulfide bond</keyword>
<dbReference type="InterPro" id="IPR014853">
    <property type="entry name" value="VWF/SSPO/ZAN-like_Cys-rich_dom"/>
</dbReference>
<dbReference type="SMART" id="SM00216">
    <property type="entry name" value="VWD"/>
    <property type="match status" value="4"/>
</dbReference>
<dbReference type="SMART" id="SM00089">
    <property type="entry name" value="PKD"/>
    <property type="match status" value="2"/>
</dbReference>
<evidence type="ECO:0000256" key="10">
    <source>
        <dbReference type="ARBA" id="ARBA00023180"/>
    </source>
</evidence>
<keyword evidence="5" id="KW-0732">Signal</keyword>
<feature type="compositionally biased region" description="Low complexity" evidence="11">
    <location>
        <begin position="896"/>
        <end position="919"/>
    </location>
</feature>
<dbReference type="CDD" id="cd19941">
    <property type="entry name" value="TIL"/>
    <property type="match status" value="4"/>
</dbReference>
<dbReference type="EMBL" id="OV696701">
    <property type="protein sequence ID" value="CAH1247381.1"/>
    <property type="molecule type" value="Genomic_DNA"/>
</dbReference>
<evidence type="ECO:0000256" key="8">
    <source>
        <dbReference type="ARBA" id="ARBA00023136"/>
    </source>
</evidence>
<evidence type="ECO:0000256" key="5">
    <source>
        <dbReference type="ARBA" id="ARBA00022729"/>
    </source>
</evidence>
<feature type="domain" description="VWFD" evidence="14">
    <location>
        <begin position="968"/>
        <end position="1138"/>
    </location>
</feature>